<dbReference type="AlphaFoldDB" id="A0A382E9A4"/>
<organism evidence="1">
    <name type="scientific">marine metagenome</name>
    <dbReference type="NCBI Taxonomy" id="408172"/>
    <lineage>
        <taxon>unclassified sequences</taxon>
        <taxon>metagenomes</taxon>
        <taxon>ecological metagenomes</taxon>
    </lineage>
</organism>
<dbReference type="InterPro" id="IPR013783">
    <property type="entry name" value="Ig-like_fold"/>
</dbReference>
<name>A0A382E9A4_9ZZZZ</name>
<protein>
    <submittedName>
        <fullName evidence="1">Uncharacterized protein</fullName>
    </submittedName>
</protein>
<dbReference type="Gene3D" id="2.60.40.10">
    <property type="entry name" value="Immunoglobulins"/>
    <property type="match status" value="1"/>
</dbReference>
<dbReference type="PROSITE" id="PS51257">
    <property type="entry name" value="PROKAR_LIPOPROTEIN"/>
    <property type="match status" value="1"/>
</dbReference>
<accession>A0A382E9A4</accession>
<gene>
    <name evidence="1" type="ORF">METZ01_LOCUS199833</name>
</gene>
<reference evidence="1" key="1">
    <citation type="submission" date="2018-05" db="EMBL/GenBank/DDBJ databases">
        <authorList>
            <person name="Lanie J.A."/>
            <person name="Ng W.-L."/>
            <person name="Kazmierczak K.M."/>
            <person name="Andrzejewski T.M."/>
            <person name="Davidsen T.M."/>
            <person name="Wayne K.J."/>
            <person name="Tettelin H."/>
            <person name="Glass J.I."/>
            <person name="Rusch D."/>
            <person name="Podicherti R."/>
            <person name="Tsui H.-C.T."/>
            <person name="Winkler M.E."/>
        </authorList>
    </citation>
    <scope>NUCLEOTIDE SEQUENCE</scope>
</reference>
<dbReference type="InterPro" id="IPR036116">
    <property type="entry name" value="FN3_sf"/>
</dbReference>
<dbReference type="SUPFAM" id="SSF49265">
    <property type="entry name" value="Fibronectin type III"/>
    <property type="match status" value="1"/>
</dbReference>
<proteinExistence type="predicted"/>
<sequence>MKNLLLALLMATCMFSIQVSITGCEDKTDDDLCNESSDSEAQTYTPSNDYLVKGRILTLGGLGSCADVRITKNGEDVSDALVIINTDTIPYSFGTYQSSSTLSSANRYMLTITHEGNTVATGTARVPSDVPTITNLDSGDVHQKDSNLTVKWNALCNITSYQLKVNRSFSGEIYSSDFLNTSTSNYELPGSIFSSGDNTEYTIQLNAINGLYPGDESASDEEPELGYEIEGPKGYFIGLSQTEVKIYVPD</sequence>
<dbReference type="EMBL" id="UINC01043231">
    <property type="protein sequence ID" value="SVB46979.1"/>
    <property type="molecule type" value="Genomic_DNA"/>
</dbReference>
<evidence type="ECO:0000313" key="1">
    <source>
        <dbReference type="EMBL" id="SVB46979.1"/>
    </source>
</evidence>